<dbReference type="Gene3D" id="3.40.50.1010">
    <property type="entry name" value="5'-nuclease"/>
    <property type="match status" value="1"/>
</dbReference>
<evidence type="ECO:0000256" key="1">
    <source>
        <dbReference type="ARBA" id="ARBA00022649"/>
    </source>
</evidence>
<evidence type="ECO:0000259" key="7">
    <source>
        <dbReference type="Pfam" id="PF01850"/>
    </source>
</evidence>
<keyword evidence="9" id="KW-1185">Reference proteome</keyword>
<dbReference type="STRING" id="298654.FraEuI1c_5095"/>
<comment type="cofactor">
    <cofactor evidence="6">
        <name>Mg(2+)</name>
        <dbReference type="ChEBI" id="CHEBI:18420"/>
    </cofactor>
</comment>
<evidence type="ECO:0000256" key="5">
    <source>
        <dbReference type="ARBA" id="ARBA00022842"/>
    </source>
</evidence>
<protein>
    <recommendedName>
        <fullName evidence="6">Ribonuclease VapC</fullName>
        <shortName evidence="6">RNase VapC</shortName>
        <ecNumber evidence="6">3.1.-.-</ecNumber>
    </recommendedName>
    <alternativeName>
        <fullName evidence="6">Toxin VapC</fullName>
    </alternativeName>
</protein>
<evidence type="ECO:0000256" key="3">
    <source>
        <dbReference type="ARBA" id="ARBA00022723"/>
    </source>
</evidence>
<proteinExistence type="inferred from homology"/>
<dbReference type="Proteomes" id="UP000002484">
    <property type="component" value="Chromosome"/>
</dbReference>
<name>E3J4G5_PSEI1</name>
<organism evidence="8 9">
    <name type="scientific">Pseudofrankia inefficax (strain DSM 45817 / CECT 9037 / DDB 130130 / EuI1c)</name>
    <name type="common">Frankia inefficax</name>
    <dbReference type="NCBI Taxonomy" id="298654"/>
    <lineage>
        <taxon>Bacteria</taxon>
        <taxon>Bacillati</taxon>
        <taxon>Actinomycetota</taxon>
        <taxon>Actinomycetes</taxon>
        <taxon>Frankiales</taxon>
        <taxon>Frankiaceae</taxon>
        <taxon>Pseudofrankia</taxon>
    </lineage>
</organism>
<reference evidence="8 9" key="1">
    <citation type="submission" date="2010-10" db="EMBL/GenBank/DDBJ databases">
        <title>Complete sequence of Frankia sp. EuI1c.</title>
        <authorList>
            <consortium name="US DOE Joint Genome Institute"/>
            <person name="Lucas S."/>
            <person name="Copeland A."/>
            <person name="Lapidus A."/>
            <person name="Cheng J.-F."/>
            <person name="Bruce D."/>
            <person name="Goodwin L."/>
            <person name="Pitluck S."/>
            <person name="Chertkov O."/>
            <person name="Detter J.C."/>
            <person name="Han C."/>
            <person name="Tapia R."/>
            <person name="Land M."/>
            <person name="Hauser L."/>
            <person name="Jeffries C."/>
            <person name="Kyrpides N."/>
            <person name="Ivanova N."/>
            <person name="Mikhailova N."/>
            <person name="Beauchemin N."/>
            <person name="Sen A."/>
            <person name="Sur S.A."/>
            <person name="Gtari M."/>
            <person name="Wall L."/>
            <person name="Tisa L."/>
            <person name="Woyke T."/>
        </authorList>
    </citation>
    <scope>NUCLEOTIDE SEQUENCE [LARGE SCALE GENOMIC DNA]</scope>
    <source>
        <strain evidence="9">DSM 45817 / CECT 9037 / EuI1c</strain>
    </source>
</reference>
<gene>
    <name evidence="6" type="primary">vapC</name>
    <name evidence="8" type="ordered locus">FraEuI1c_5095</name>
</gene>
<dbReference type="KEGG" id="fri:FraEuI1c_5095"/>
<dbReference type="SUPFAM" id="SSF88723">
    <property type="entry name" value="PIN domain-like"/>
    <property type="match status" value="1"/>
</dbReference>
<dbReference type="GO" id="GO:0000287">
    <property type="term" value="F:magnesium ion binding"/>
    <property type="evidence" value="ECO:0007669"/>
    <property type="project" value="UniProtKB-UniRule"/>
</dbReference>
<keyword evidence="2 6" id="KW-0540">Nuclease</keyword>
<keyword evidence="3 6" id="KW-0479">Metal-binding</keyword>
<feature type="binding site" evidence="6">
    <location>
        <position position="6"/>
    </location>
    <ligand>
        <name>Mg(2+)</name>
        <dbReference type="ChEBI" id="CHEBI:18420"/>
    </ligand>
</feature>
<sequence length="146" mass="15346">MICYFDTSAFVPLLVDEPGSATAIRIWDAADRVVSSRLLHVEAAAALAQANRLGKLSGSAHQAALLRLNDIYAEFDLLPITDGLVSRAATLARQLALRAFDAMHCAAAQLLASDDLVVASGDRKLLAACRTLGLATANTGLKVGSR</sequence>
<keyword evidence="5 6" id="KW-0460">Magnesium</keyword>
<dbReference type="InterPro" id="IPR029060">
    <property type="entry name" value="PIN-like_dom_sf"/>
</dbReference>
<evidence type="ECO:0000313" key="9">
    <source>
        <dbReference type="Proteomes" id="UP000002484"/>
    </source>
</evidence>
<dbReference type="Pfam" id="PF01850">
    <property type="entry name" value="PIN"/>
    <property type="match status" value="1"/>
</dbReference>
<dbReference type="HOGENOM" id="CLU_119496_1_1_11"/>
<evidence type="ECO:0000256" key="4">
    <source>
        <dbReference type="ARBA" id="ARBA00022801"/>
    </source>
</evidence>
<keyword evidence="6" id="KW-0800">Toxin</keyword>
<dbReference type="InterPro" id="IPR002716">
    <property type="entry name" value="PIN_dom"/>
</dbReference>
<keyword evidence="1 6" id="KW-1277">Toxin-antitoxin system</keyword>
<dbReference type="EC" id="3.1.-.-" evidence="6"/>
<feature type="binding site" evidence="6">
    <location>
        <position position="101"/>
    </location>
    <ligand>
        <name>Mg(2+)</name>
        <dbReference type="ChEBI" id="CHEBI:18420"/>
    </ligand>
</feature>
<dbReference type="eggNOG" id="COG1848">
    <property type="taxonomic scope" value="Bacteria"/>
</dbReference>
<evidence type="ECO:0000256" key="6">
    <source>
        <dbReference type="HAMAP-Rule" id="MF_00265"/>
    </source>
</evidence>
<keyword evidence="4 6" id="KW-0378">Hydrolase</keyword>
<dbReference type="InterPro" id="IPR022907">
    <property type="entry name" value="VapC_family"/>
</dbReference>
<comment type="function">
    <text evidence="6">Toxic component of a toxin-antitoxin (TA) system. An RNase.</text>
</comment>
<dbReference type="EMBL" id="CP002299">
    <property type="protein sequence ID" value="ADP83084.1"/>
    <property type="molecule type" value="Genomic_DNA"/>
</dbReference>
<dbReference type="InParanoid" id="E3J4G5"/>
<comment type="similarity">
    <text evidence="6">Belongs to the PINc/VapC protein family.</text>
</comment>
<dbReference type="CDD" id="cd09874">
    <property type="entry name" value="PIN_MT3492-like"/>
    <property type="match status" value="1"/>
</dbReference>
<feature type="domain" description="PIN" evidence="7">
    <location>
        <begin position="4"/>
        <end position="126"/>
    </location>
</feature>
<evidence type="ECO:0000256" key="2">
    <source>
        <dbReference type="ARBA" id="ARBA00022722"/>
    </source>
</evidence>
<dbReference type="RefSeq" id="WP_013426202.1">
    <property type="nucleotide sequence ID" value="NC_014666.1"/>
</dbReference>
<dbReference type="OrthoDB" id="1525146at2"/>
<dbReference type="GO" id="GO:0090729">
    <property type="term" value="F:toxin activity"/>
    <property type="evidence" value="ECO:0007669"/>
    <property type="project" value="UniProtKB-KW"/>
</dbReference>
<dbReference type="GO" id="GO:0004540">
    <property type="term" value="F:RNA nuclease activity"/>
    <property type="evidence" value="ECO:0007669"/>
    <property type="project" value="InterPro"/>
</dbReference>
<dbReference type="GO" id="GO:0016787">
    <property type="term" value="F:hydrolase activity"/>
    <property type="evidence" value="ECO:0007669"/>
    <property type="project" value="UniProtKB-KW"/>
</dbReference>
<evidence type="ECO:0000313" key="8">
    <source>
        <dbReference type="EMBL" id="ADP83084.1"/>
    </source>
</evidence>
<dbReference type="HAMAP" id="MF_00265">
    <property type="entry name" value="VapC_Nob1"/>
    <property type="match status" value="1"/>
</dbReference>
<dbReference type="AlphaFoldDB" id="E3J4G5"/>
<accession>E3J4G5</accession>